<protein>
    <submittedName>
        <fullName evidence="2">Dihydroorotase</fullName>
        <ecNumber evidence="2">3.5.2.3</ecNumber>
    </submittedName>
</protein>
<name>A0A6J4KA59_9ACTN</name>
<dbReference type="InterPro" id="IPR006680">
    <property type="entry name" value="Amidohydro-rel"/>
</dbReference>
<evidence type="ECO:0000313" key="2">
    <source>
        <dbReference type="EMBL" id="CAA9299830.1"/>
    </source>
</evidence>
<dbReference type="SUPFAM" id="SSF51338">
    <property type="entry name" value="Composite domain of metallo-dependent hydrolases"/>
    <property type="match status" value="1"/>
</dbReference>
<evidence type="ECO:0000259" key="1">
    <source>
        <dbReference type="Pfam" id="PF01979"/>
    </source>
</evidence>
<dbReference type="InterPro" id="IPR011059">
    <property type="entry name" value="Metal-dep_hydrolase_composite"/>
</dbReference>
<sequence length="405" mass="41555">MSSISTRDRPRPTALRAAWLFDGTGDTRTPDPLVVIEGARIVSVGFGAVAPSEAEVVDLGDATLLPGLVDTHVHLAFDAGWDPVTALADRSDDEVLASMRQAGRTALAGGVTTMRDLGDRDYLSLGLRGDDEMPTLLTAGPPITTPAGHCHFLGGVAGTGAAGVRAAVRQHVDRGVDVVKIMATGGVMTPGSQQHLAQFSPAELQAAVEEAHRWGLPITAHAHATAGIVNAVAAGVDGIEHASFWSEDGVDEPGDLIQAMAERGIVVGATVGLVPVPGAVPPPGLAERMPAVMAIGARMRQAGVRLAAGTDAGIAPVKPHDALRHAVPQLMALGMSVPEAMRTITSVAAEVCGLADRKGRIAVGYDADLLAVGGDPLSRPEDIHRIQAVYSRGRLVAGPAGTSTS</sequence>
<reference evidence="2" key="1">
    <citation type="submission" date="2020-02" db="EMBL/GenBank/DDBJ databases">
        <authorList>
            <person name="Meier V. D."/>
        </authorList>
    </citation>
    <scope>NUCLEOTIDE SEQUENCE</scope>
    <source>
        <strain evidence="2">AVDCRST_MAG61</strain>
    </source>
</reference>
<organism evidence="2">
    <name type="scientific">uncultured Friedmanniella sp</name>
    <dbReference type="NCBI Taxonomy" id="335381"/>
    <lineage>
        <taxon>Bacteria</taxon>
        <taxon>Bacillati</taxon>
        <taxon>Actinomycetota</taxon>
        <taxon>Actinomycetes</taxon>
        <taxon>Propionibacteriales</taxon>
        <taxon>Nocardioidaceae</taxon>
        <taxon>Friedmanniella</taxon>
        <taxon>environmental samples</taxon>
    </lineage>
</organism>
<dbReference type="Gene3D" id="3.20.20.140">
    <property type="entry name" value="Metal-dependent hydrolases"/>
    <property type="match status" value="1"/>
</dbReference>
<dbReference type="Gene3D" id="2.30.40.10">
    <property type="entry name" value="Urease, subunit C, domain 1"/>
    <property type="match status" value="1"/>
</dbReference>
<dbReference type="InterPro" id="IPR032466">
    <property type="entry name" value="Metal_Hydrolase"/>
</dbReference>
<dbReference type="InterPro" id="IPR051781">
    <property type="entry name" value="Metallo-dep_Hydrolase"/>
</dbReference>
<keyword evidence="2" id="KW-0378">Hydrolase</keyword>
<dbReference type="PANTHER" id="PTHR43135">
    <property type="entry name" value="ALPHA-D-RIBOSE 1-METHYLPHOSPHONATE 5-TRIPHOSPHATE DIPHOSPHATASE"/>
    <property type="match status" value="1"/>
</dbReference>
<dbReference type="PANTHER" id="PTHR43135:SF3">
    <property type="entry name" value="ALPHA-D-RIBOSE 1-METHYLPHOSPHONATE 5-TRIPHOSPHATE DIPHOSPHATASE"/>
    <property type="match status" value="1"/>
</dbReference>
<feature type="domain" description="Amidohydrolase-related" evidence="1">
    <location>
        <begin position="63"/>
        <end position="396"/>
    </location>
</feature>
<dbReference type="EC" id="3.5.2.3" evidence="2"/>
<gene>
    <name evidence="2" type="ORF">AVDCRST_MAG61-853</name>
</gene>
<dbReference type="AlphaFoldDB" id="A0A6J4KA59"/>
<dbReference type="EMBL" id="CADCTT010000131">
    <property type="protein sequence ID" value="CAA9299830.1"/>
    <property type="molecule type" value="Genomic_DNA"/>
</dbReference>
<dbReference type="GO" id="GO:0004151">
    <property type="term" value="F:dihydroorotase activity"/>
    <property type="evidence" value="ECO:0007669"/>
    <property type="project" value="UniProtKB-EC"/>
</dbReference>
<proteinExistence type="predicted"/>
<accession>A0A6J4KA59</accession>
<dbReference type="Pfam" id="PF01979">
    <property type="entry name" value="Amidohydro_1"/>
    <property type="match status" value="1"/>
</dbReference>
<dbReference type="SUPFAM" id="SSF51556">
    <property type="entry name" value="Metallo-dependent hydrolases"/>
    <property type="match status" value="1"/>
</dbReference>